<organism evidence="13 14">
    <name type="scientific">Pseudomonas jinjuensis</name>
    <dbReference type="NCBI Taxonomy" id="198616"/>
    <lineage>
        <taxon>Bacteria</taxon>
        <taxon>Pseudomonadati</taxon>
        <taxon>Pseudomonadota</taxon>
        <taxon>Gammaproteobacteria</taxon>
        <taxon>Pseudomonadales</taxon>
        <taxon>Pseudomonadaceae</taxon>
        <taxon>Pseudomonas</taxon>
    </lineage>
</organism>
<keyword evidence="3 11" id="KW-0813">Transport</keyword>
<evidence type="ECO:0000256" key="8">
    <source>
        <dbReference type="ARBA" id="ARBA00022989"/>
    </source>
</evidence>
<evidence type="ECO:0000256" key="6">
    <source>
        <dbReference type="ARBA" id="ARBA00022692"/>
    </source>
</evidence>
<gene>
    <name evidence="13" type="ORF">SAMN05216193_11259</name>
</gene>
<dbReference type="PANTHER" id="PTHR30413:SF10">
    <property type="entry name" value="CAPSULE POLYSACCHARIDE EXPORT INNER-MEMBRANE PROTEIN CTRC"/>
    <property type="match status" value="1"/>
</dbReference>
<dbReference type="InterPro" id="IPR013525">
    <property type="entry name" value="ABC2_TM"/>
</dbReference>
<dbReference type="GO" id="GO:0015774">
    <property type="term" value="P:polysaccharide transport"/>
    <property type="evidence" value="ECO:0007669"/>
    <property type="project" value="UniProtKB-KW"/>
</dbReference>
<dbReference type="GO" id="GO:0043190">
    <property type="term" value="C:ATP-binding cassette (ABC) transporter complex"/>
    <property type="evidence" value="ECO:0007669"/>
    <property type="project" value="InterPro"/>
</dbReference>
<dbReference type="Proteomes" id="UP000242957">
    <property type="component" value="Unassembled WGS sequence"/>
</dbReference>
<feature type="transmembrane region" description="Helical" evidence="11">
    <location>
        <begin position="144"/>
        <end position="172"/>
    </location>
</feature>
<evidence type="ECO:0000256" key="4">
    <source>
        <dbReference type="ARBA" id="ARBA00022475"/>
    </source>
</evidence>
<feature type="transmembrane region" description="Helical" evidence="11">
    <location>
        <begin position="34"/>
        <end position="57"/>
    </location>
</feature>
<evidence type="ECO:0000256" key="11">
    <source>
        <dbReference type="RuleBase" id="RU361157"/>
    </source>
</evidence>
<dbReference type="GO" id="GO:0015920">
    <property type="term" value="P:lipopolysaccharide transport"/>
    <property type="evidence" value="ECO:0007669"/>
    <property type="project" value="TreeGrafter"/>
</dbReference>
<proteinExistence type="inferred from homology"/>
<keyword evidence="10 11" id="KW-0472">Membrane</keyword>
<comment type="similarity">
    <text evidence="2 11">Belongs to the ABC-2 integral membrane protein family.</text>
</comment>
<keyword evidence="4 11" id="KW-1003">Cell membrane</keyword>
<dbReference type="InterPro" id="IPR000412">
    <property type="entry name" value="ABC_2_transport"/>
</dbReference>
<dbReference type="GO" id="GO:0140359">
    <property type="term" value="F:ABC-type transporter activity"/>
    <property type="evidence" value="ECO:0007669"/>
    <property type="project" value="InterPro"/>
</dbReference>
<evidence type="ECO:0000256" key="1">
    <source>
        <dbReference type="ARBA" id="ARBA00004651"/>
    </source>
</evidence>
<keyword evidence="8 11" id="KW-1133">Transmembrane helix</keyword>
<dbReference type="Pfam" id="PF01061">
    <property type="entry name" value="ABC2_membrane"/>
    <property type="match status" value="1"/>
</dbReference>
<evidence type="ECO:0000256" key="3">
    <source>
        <dbReference type="ARBA" id="ARBA00022448"/>
    </source>
</evidence>
<protein>
    <recommendedName>
        <fullName evidence="11">Transport permease protein</fullName>
    </recommendedName>
</protein>
<dbReference type="InterPro" id="IPR047817">
    <property type="entry name" value="ABC2_TM_bact-type"/>
</dbReference>
<evidence type="ECO:0000256" key="9">
    <source>
        <dbReference type="ARBA" id="ARBA00023047"/>
    </source>
</evidence>
<dbReference type="EMBL" id="FNIJ01000012">
    <property type="protein sequence ID" value="SDO51403.1"/>
    <property type="molecule type" value="Genomic_DNA"/>
</dbReference>
<evidence type="ECO:0000256" key="7">
    <source>
        <dbReference type="ARBA" id="ARBA00022903"/>
    </source>
</evidence>
<evidence type="ECO:0000256" key="2">
    <source>
        <dbReference type="ARBA" id="ARBA00007783"/>
    </source>
</evidence>
<evidence type="ECO:0000313" key="13">
    <source>
        <dbReference type="EMBL" id="SDO51403.1"/>
    </source>
</evidence>
<evidence type="ECO:0000259" key="12">
    <source>
        <dbReference type="PROSITE" id="PS51012"/>
    </source>
</evidence>
<keyword evidence="5" id="KW-0762">Sugar transport</keyword>
<feature type="transmembrane region" description="Helical" evidence="11">
    <location>
        <begin position="109"/>
        <end position="138"/>
    </location>
</feature>
<name>A0A1H0K6J3_9PSED</name>
<feature type="transmembrane region" description="Helical" evidence="11">
    <location>
        <begin position="234"/>
        <end position="253"/>
    </location>
</feature>
<evidence type="ECO:0000256" key="5">
    <source>
        <dbReference type="ARBA" id="ARBA00022597"/>
    </source>
</evidence>
<dbReference type="PROSITE" id="PS51012">
    <property type="entry name" value="ABC_TM2"/>
    <property type="match status" value="1"/>
</dbReference>
<dbReference type="AlphaFoldDB" id="A0A1H0K6J3"/>
<evidence type="ECO:0000313" key="14">
    <source>
        <dbReference type="Proteomes" id="UP000242957"/>
    </source>
</evidence>
<dbReference type="OrthoDB" id="9786910at2"/>
<feature type="transmembrane region" description="Helical" evidence="11">
    <location>
        <begin position="179"/>
        <end position="200"/>
    </location>
</feature>
<dbReference type="PANTHER" id="PTHR30413">
    <property type="entry name" value="INNER MEMBRANE TRANSPORT PERMEASE"/>
    <property type="match status" value="1"/>
</dbReference>
<dbReference type="RefSeq" id="WP_084311713.1">
    <property type="nucleotide sequence ID" value="NZ_FNIJ01000012.1"/>
</dbReference>
<reference evidence="14" key="1">
    <citation type="submission" date="2016-10" db="EMBL/GenBank/DDBJ databases">
        <authorList>
            <person name="Varghese N."/>
            <person name="Submissions S."/>
        </authorList>
    </citation>
    <scope>NUCLEOTIDE SEQUENCE [LARGE SCALE GENOMIC DNA]</scope>
    <source>
        <strain evidence="14">JCM 21621</strain>
    </source>
</reference>
<dbReference type="STRING" id="198616.SAMN05216193_11259"/>
<keyword evidence="9" id="KW-0625">Polysaccharide transport</keyword>
<keyword evidence="7" id="KW-0972">Capsule biogenesis/degradation</keyword>
<feature type="domain" description="ABC transmembrane type-2" evidence="12">
    <location>
        <begin position="32"/>
        <end position="256"/>
    </location>
</feature>
<keyword evidence="14" id="KW-1185">Reference proteome</keyword>
<feature type="transmembrane region" description="Helical" evidence="11">
    <location>
        <begin position="69"/>
        <end position="88"/>
    </location>
</feature>
<dbReference type="PRINTS" id="PR00164">
    <property type="entry name" value="ABC2TRNSPORT"/>
</dbReference>
<sequence>MYAMLRSLWIYRGFVISSIRNEFTAKFARSKLGALWIIIHPLVQVAIYAMILSNVLAAKLPGIDNPYAYAIYLMAGILAWSLFAEVVNRCLGVFLEHGNLMKKIMFPRITLPAIVVGSSLMNNFFLAVATLGVIFLLGHSASWTLLWLIPLTALVLAFALGVGLVMGVFNVFMRDLGQVIPIVLQVLFWFTPIVYPATILPEWLKVYLSYNPMYPVVEAYHAVLVYGQTPHFESLVSIVLISVSLLGLGLFVFRKASAEMVDVL</sequence>
<accession>A0A1H0K6J3</accession>
<keyword evidence="6 11" id="KW-0812">Transmembrane</keyword>
<evidence type="ECO:0000256" key="10">
    <source>
        <dbReference type="ARBA" id="ARBA00023136"/>
    </source>
</evidence>
<comment type="subcellular location">
    <subcellularLocation>
        <location evidence="11">Cell inner membrane</location>
        <topology evidence="11">Multi-pass membrane protein</topology>
    </subcellularLocation>
    <subcellularLocation>
        <location evidence="1">Cell membrane</location>
        <topology evidence="1">Multi-pass membrane protein</topology>
    </subcellularLocation>
</comment>